<evidence type="ECO:0000259" key="2">
    <source>
        <dbReference type="Pfam" id="PF20211"/>
    </source>
</evidence>
<feature type="domain" description="DUF6571" evidence="2">
    <location>
        <begin position="1"/>
        <end position="168"/>
    </location>
</feature>
<protein>
    <recommendedName>
        <fullName evidence="2">DUF6571 domain-containing protein</fullName>
    </recommendedName>
</protein>
<name>A0ABY1VLT6_9ACTO</name>
<dbReference type="Pfam" id="PF20211">
    <property type="entry name" value="DUF6571"/>
    <property type="match status" value="2"/>
</dbReference>
<comment type="caution">
    <text evidence="3">The sequence shown here is derived from an EMBL/GenBank/DDBJ whole genome shotgun (WGS) entry which is preliminary data.</text>
</comment>
<evidence type="ECO:0000313" key="3">
    <source>
        <dbReference type="EMBL" id="SPT52778.1"/>
    </source>
</evidence>
<reference evidence="3 4" key="1">
    <citation type="submission" date="2018-06" db="EMBL/GenBank/DDBJ databases">
        <authorList>
            <consortium name="Pathogen Informatics"/>
            <person name="Doyle S."/>
        </authorList>
    </citation>
    <scope>NUCLEOTIDE SEQUENCE [LARGE SCALE GENOMIC DNA]</scope>
    <source>
        <strain evidence="3 4">NCTC11535</strain>
    </source>
</reference>
<feature type="domain" description="DUF6571" evidence="2">
    <location>
        <begin position="191"/>
        <end position="539"/>
    </location>
</feature>
<dbReference type="Proteomes" id="UP000250006">
    <property type="component" value="Unassembled WGS sequence"/>
</dbReference>
<dbReference type="EMBL" id="UAPQ01000001">
    <property type="protein sequence ID" value="SPT52778.1"/>
    <property type="molecule type" value="Genomic_DNA"/>
</dbReference>
<sequence>MAYVALDPDAVQKLIDGLNDYRDNAERERKSVVSCRDRQGWSVTLLYMPVTVVNALSVLDSRIDELKRRLAAAKAANEGGITTKTPEGWIQYYIPDGENDTADNATKYNQVDKVNKARRDAADLKNGSSSRSADQVYQDMATHEGDPVYATAFCKAYGVDSMLEAPADGGLDAASRQKMLWRFSRVWKDASDSAAYSLSSDIDQAVRAGSSGGRTTVMDAILTATDPATGEHIVFGTDFLVGLADKVEDIPAVSESPSDPYIGEGNQIRRRPGLLAGYTKDPLAAVLHAMGYNPQAANDYLAPPDPEGLAMDGAENRDDHWTPSHRALERMEMLRTRSWGRNAMTGLTAVFAAASSERATPAPGNDKDERASWATANGLNIIAAQDFPKTPEAARNTGTLLGNCAQEVLEVVHKENLTPCDKDDPSNLVPLDANGGDQEKIKHSLAKLLYNSSSSSNAAPMVTQGVTAYAAAKGSTHATSNPGHELAEISYYYDRAADVLTLMEAIDKNDSAAQQRYNGALAATQALSAVPVAGVGFTLINAGLTLSGPPTSRTGLYDNGPSGPAESLRAAYMNNMIAAGMVDPPNDASFYDDTKGKISISDDKTLQDFNSWMNSSGVSKDISNTLRKVGSSPCGSTYDTAEEFMKSNGGEDW</sequence>
<proteinExistence type="predicted"/>
<feature type="compositionally biased region" description="Basic and acidic residues" evidence="1">
    <location>
        <begin position="113"/>
        <end position="123"/>
    </location>
</feature>
<accession>A0ABY1VLT6</accession>
<dbReference type="RefSeq" id="WP_111835735.1">
    <property type="nucleotide sequence ID" value="NZ_UAPQ01000001.1"/>
</dbReference>
<keyword evidence="4" id="KW-1185">Reference proteome</keyword>
<evidence type="ECO:0000313" key="4">
    <source>
        <dbReference type="Proteomes" id="UP000250006"/>
    </source>
</evidence>
<organism evidence="3 4">
    <name type="scientific">Actinomyces bovis</name>
    <dbReference type="NCBI Taxonomy" id="1658"/>
    <lineage>
        <taxon>Bacteria</taxon>
        <taxon>Bacillati</taxon>
        <taxon>Actinomycetota</taxon>
        <taxon>Actinomycetes</taxon>
        <taxon>Actinomycetales</taxon>
        <taxon>Actinomycetaceae</taxon>
        <taxon>Actinomyces</taxon>
    </lineage>
</organism>
<evidence type="ECO:0000256" key="1">
    <source>
        <dbReference type="SAM" id="MobiDB-lite"/>
    </source>
</evidence>
<gene>
    <name evidence="3" type="ORF">NCTC11535_00432</name>
</gene>
<dbReference type="InterPro" id="IPR046701">
    <property type="entry name" value="DUF6571"/>
</dbReference>
<feature type="region of interest" description="Disordered" evidence="1">
    <location>
        <begin position="111"/>
        <end position="134"/>
    </location>
</feature>